<feature type="non-terminal residue" evidence="4">
    <location>
        <position position="149"/>
    </location>
</feature>
<name>X1TM27_9ZZZZ</name>
<comment type="cofactor">
    <cofactor evidence="1">
        <name>Mg(2+)</name>
        <dbReference type="ChEBI" id="CHEBI:18420"/>
    </cofactor>
</comment>
<dbReference type="GO" id="GO:0016787">
    <property type="term" value="F:hydrolase activity"/>
    <property type="evidence" value="ECO:0007669"/>
    <property type="project" value="UniProtKB-KW"/>
</dbReference>
<dbReference type="GO" id="GO:0019693">
    <property type="term" value="P:ribose phosphate metabolic process"/>
    <property type="evidence" value="ECO:0007669"/>
    <property type="project" value="TreeGrafter"/>
</dbReference>
<dbReference type="InterPro" id="IPR000086">
    <property type="entry name" value="NUDIX_hydrolase_dom"/>
</dbReference>
<dbReference type="EMBL" id="BARW01025237">
    <property type="protein sequence ID" value="GAJ06393.1"/>
    <property type="molecule type" value="Genomic_DNA"/>
</dbReference>
<dbReference type="InterPro" id="IPR015797">
    <property type="entry name" value="NUDIX_hydrolase-like_dom_sf"/>
</dbReference>
<evidence type="ECO:0000259" key="3">
    <source>
        <dbReference type="PROSITE" id="PS51462"/>
    </source>
</evidence>
<evidence type="ECO:0000313" key="4">
    <source>
        <dbReference type="EMBL" id="GAJ06393.1"/>
    </source>
</evidence>
<reference evidence="4" key="1">
    <citation type="journal article" date="2014" name="Front. Microbiol.">
        <title>High frequency of phylogenetically diverse reductive dehalogenase-homologous genes in deep subseafloor sedimentary metagenomes.</title>
        <authorList>
            <person name="Kawai M."/>
            <person name="Futagami T."/>
            <person name="Toyoda A."/>
            <person name="Takaki Y."/>
            <person name="Nishi S."/>
            <person name="Hori S."/>
            <person name="Arai W."/>
            <person name="Tsubouchi T."/>
            <person name="Morono Y."/>
            <person name="Uchiyama I."/>
            <person name="Ito T."/>
            <person name="Fujiyama A."/>
            <person name="Inagaki F."/>
            <person name="Takami H."/>
        </authorList>
    </citation>
    <scope>NUCLEOTIDE SEQUENCE</scope>
    <source>
        <strain evidence="4">Expedition CK06-06</strain>
    </source>
</reference>
<evidence type="ECO:0000256" key="1">
    <source>
        <dbReference type="ARBA" id="ARBA00001946"/>
    </source>
</evidence>
<dbReference type="PANTHER" id="PTHR11839">
    <property type="entry name" value="UDP/ADP-SUGAR PYROPHOSPHATASE"/>
    <property type="match status" value="1"/>
</dbReference>
<dbReference type="PROSITE" id="PS51462">
    <property type="entry name" value="NUDIX"/>
    <property type="match status" value="1"/>
</dbReference>
<accession>X1TM27</accession>
<dbReference type="GO" id="GO:0006753">
    <property type="term" value="P:nucleoside phosphate metabolic process"/>
    <property type="evidence" value="ECO:0007669"/>
    <property type="project" value="TreeGrafter"/>
</dbReference>
<keyword evidence="2" id="KW-0378">Hydrolase</keyword>
<feature type="domain" description="Nudix hydrolase" evidence="3">
    <location>
        <begin position="23"/>
        <end position="149"/>
    </location>
</feature>
<gene>
    <name evidence="4" type="ORF">S12H4_41414</name>
</gene>
<dbReference type="AlphaFoldDB" id="X1TM27"/>
<dbReference type="Gene3D" id="3.90.79.10">
    <property type="entry name" value="Nucleoside Triphosphate Pyrophosphohydrolase"/>
    <property type="match status" value="1"/>
</dbReference>
<dbReference type="Pfam" id="PF00293">
    <property type="entry name" value="NUDIX"/>
    <property type="match status" value="1"/>
</dbReference>
<dbReference type="PANTHER" id="PTHR11839:SF18">
    <property type="entry name" value="NUDIX HYDROLASE DOMAIN-CONTAINING PROTEIN"/>
    <property type="match status" value="1"/>
</dbReference>
<protein>
    <recommendedName>
        <fullName evidence="3">Nudix hydrolase domain-containing protein</fullName>
    </recommendedName>
</protein>
<sequence length="149" mass="16631">MSIYHNLFELPGGKRGNYFYMHTNGSAMTIPVTDDGKILLVKQYRYLTDNASIEIPCGGIKDGQNDTDAARAELIEETGYDCRKLKKVGKFVSYNGLSDEYCTVFVAKLLHRVGAKPDETEQIEVMSATPEEINTWIRKGKIVDGMSIA</sequence>
<comment type="caution">
    <text evidence="4">The sequence shown here is derived from an EMBL/GenBank/DDBJ whole genome shotgun (WGS) entry which is preliminary data.</text>
</comment>
<evidence type="ECO:0000256" key="2">
    <source>
        <dbReference type="ARBA" id="ARBA00022801"/>
    </source>
</evidence>
<dbReference type="CDD" id="cd03424">
    <property type="entry name" value="NUDIX_ADPRase_Nudt5_UGPPase_Nudt14"/>
    <property type="match status" value="1"/>
</dbReference>
<organism evidence="4">
    <name type="scientific">marine sediment metagenome</name>
    <dbReference type="NCBI Taxonomy" id="412755"/>
    <lineage>
        <taxon>unclassified sequences</taxon>
        <taxon>metagenomes</taxon>
        <taxon>ecological metagenomes</taxon>
    </lineage>
</organism>
<proteinExistence type="predicted"/>
<dbReference type="GO" id="GO:0005829">
    <property type="term" value="C:cytosol"/>
    <property type="evidence" value="ECO:0007669"/>
    <property type="project" value="TreeGrafter"/>
</dbReference>
<dbReference type="SUPFAM" id="SSF55811">
    <property type="entry name" value="Nudix"/>
    <property type="match status" value="1"/>
</dbReference>